<gene>
    <name evidence="1" type="ORF">PLEPLA_LOCUS5728</name>
</gene>
<dbReference type="EMBL" id="CADEAL010000291">
    <property type="protein sequence ID" value="CAB1417906.1"/>
    <property type="molecule type" value="Genomic_DNA"/>
</dbReference>
<accession>A0A9N7TRP4</accession>
<dbReference type="Proteomes" id="UP001153269">
    <property type="component" value="Unassembled WGS sequence"/>
</dbReference>
<keyword evidence="2" id="KW-1185">Reference proteome</keyword>
<dbReference type="AlphaFoldDB" id="A0A9N7TRP4"/>
<protein>
    <submittedName>
        <fullName evidence="1">Uncharacterized protein</fullName>
    </submittedName>
</protein>
<organism evidence="1 2">
    <name type="scientific">Pleuronectes platessa</name>
    <name type="common">European plaice</name>
    <dbReference type="NCBI Taxonomy" id="8262"/>
    <lineage>
        <taxon>Eukaryota</taxon>
        <taxon>Metazoa</taxon>
        <taxon>Chordata</taxon>
        <taxon>Craniata</taxon>
        <taxon>Vertebrata</taxon>
        <taxon>Euteleostomi</taxon>
        <taxon>Actinopterygii</taxon>
        <taxon>Neopterygii</taxon>
        <taxon>Teleostei</taxon>
        <taxon>Neoteleostei</taxon>
        <taxon>Acanthomorphata</taxon>
        <taxon>Carangaria</taxon>
        <taxon>Pleuronectiformes</taxon>
        <taxon>Pleuronectoidei</taxon>
        <taxon>Pleuronectidae</taxon>
        <taxon>Pleuronectes</taxon>
    </lineage>
</organism>
<proteinExistence type="predicted"/>
<sequence>MVPAKFIDHSVLYERDEDEDRSSQVHLQSGVAPDADTHLSFTEDLPADPKCPGSLQLNLHQSPQTDRPTMKKGALHFLGRKNRSLFDTNIQIKDRDNVELVLGSPAILESGTASVRARPWSQTSCLI</sequence>
<comment type="caution">
    <text evidence="1">The sequence shown here is derived from an EMBL/GenBank/DDBJ whole genome shotgun (WGS) entry which is preliminary data.</text>
</comment>
<name>A0A9N7TRP4_PLEPL</name>
<evidence type="ECO:0000313" key="1">
    <source>
        <dbReference type="EMBL" id="CAB1417906.1"/>
    </source>
</evidence>
<reference evidence="1" key="1">
    <citation type="submission" date="2020-03" db="EMBL/GenBank/DDBJ databases">
        <authorList>
            <person name="Weist P."/>
        </authorList>
    </citation>
    <scope>NUCLEOTIDE SEQUENCE</scope>
</reference>
<evidence type="ECO:0000313" key="2">
    <source>
        <dbReference type="Proteomes" id="UP001153269"/>
    </source>
</evidence>